<dbReference type="FunCoup" id="A0A6J2VCK7">
    <property type="interactions" value="1458"/>
</dbReference>
<dbReference type="GO" id="GO:0005634">
    <property type="term" value="C:nucleus"/>
    <property type="evidence" value="ECO:0007669"/>
    <property type="project" value="UniProtKB-SubCell"/>
</dbReference>
<dbReference type="GO" id="GO:0000796">
    <property type="term" value="C:condensin complex"/>
    <property type="evidence" value="ECO:0007669"/>
    <property type="project" value="TreeGrafter"/>
</dbReference>
<feature type="domain" description="Condensin II complex subunit H2 N-terminal" evidence="8">
    <location>
        <begin position="7"/>
        <end position="109"/>
    </location>
</feature>
<dbReference type="GO" id="GO:0010032">
    <property type="term" value="P:meiotic chromosome condensation"/>
    <property type="evidence" value="ECO:0007669"/>
    <property type="project" value="TreeGrafter"/>
</dbReference>
<dbReference type="RefSeq" id="XP_030628921.1">
    <property type="nucleotide sequence ID" value="XM_030773061.1"/>
</dbReference>
<feature type="compositionally biased region" description="Acidic residues" evidence="7">
    <location>
        <begin position="410"/>
        <end position="425"/>
    </location>
</feature>
<gene>
    <name evidence="11" type="primary">ncaph2</name>
</gene>
<dbReference type="AlphaFoldDB" id="A0A6J2VCK7"/>
<dbReference type="InterPro" id="IPR031739">
    <property type="entry name" value="Ncaph2"/>
</dbReference>
<evidence type="ECO:0000259" key="9">
    <source>
        <dbReference type="Pfam" id="PF16858"/>
    </source>
</evidence>
<accession>A0A6J2VCK7</accession>
<dbReference type="GeneID" id="115810956"/>
<keyword evidence="10" id="KW-1185">Reference proteome</keyword>
<feature type="region of interest" description="Disordered" evidence="7">
    <location>
        <begin position="394"/>
        <end position="425"/>
    </location>
</feature>
<dbReference type="InterPro" id="IPR009378">
    <property type="entry name" value="H2_N"/>
</dbReference>
<name>A0A6J2VCK7_CHACN</name>
<dbReference type="Pfam" id="PF16858">
    <property type="entry name" value="CNDH2_C"/>
    <property type="match status" value="1"/>
</dbReference>
<feature type="compositionally biased region" description="Basic and acidic residues" evidence="7">
    <location>
        <begin position="394"/>
        <end position="409"/>
    </location>
</feature>
<evidence type="ECO:0000313" key="11">
    <source>
        <dbReference type="RefSeq" id="XP_030628921.1"/>
    </source>
</evidence>
<protein>
    <recommendedName>
        <fullName evidence="3">Condensin-2 complex subunit H2</fullName>
    </recommendedName>
    <alternativeName>
        <fullName evidence="6">Non-SMC condensin II complex subunit H2</fullName>
    </alternativeName>
</protein>
<evidence type="ECO:0000256" key="3">
    <source>
        <dbReference type="ARBA" id="ARBA00016903"/>
    </source>
</evidence>
<evidence type="ECO:0000256" key="2">
    <source>
        <dbReference type="ARBA" id="ARBA00007844"/>
    </source>
</evidence>
<feature type="domain" description="Condensin-2 complex subunit H2 C-terminal" evidence="9">
    <location>
        <begin position="446"/>
        <end position="574"/>
    </location>
</feature>
<evidence type="ECO:0000256" key="6">
    <source>
        <dbReference type="ARBA" id="ARBA00030479"/>
    </source>
</evidence>
<keyword evidence="5" id="KW-0539">Nucleus</keyword>
<sequence>MDHAETRFAHLMKPILDLTKNWEIDLASQLGEYLEELDQMCISFDGGKTMMNFAEAALLIQGSTCIYGKKVELLHNLVFQTLDYISNKAKKRDKQTTATGENEKENIVAGIERDDIEFDLEQEDSEQSRQVVEMKEDPSEAVEIVPLPPESLIPAESHERQKYPLLSRKGEVQGSCKDARINNFTMDALGIVRLNLGPTRSYSLRRNTETWQDIVAPVPLRPLTEERVEEADGCDNFVPLEDNMMDMEPEEHVERQQVHGERRILRERPAVQPEAEEPKQLKETVDPWKWHDPYTSLGEDKPLKTGKCCKVPAGLEESGKRKRRGSFKLEDFGSWCTNAYDTRDRKLKNGPTFPDLNYIYLSKMGERVKVRKKILRKMGVCVSNEVLQKTYVELERQPEDPGEIRHPDPEVEDFSDQEHEDLLDEPEGGLGEQDLLFSDSQMVRISYEDLVKKSVEQFLVQSQKYAQETALSRRVKDWEDQINPVLSAEEDRVTFDIHDYGDRIVSFFGGIGERRSFASIVKGMDNHEACRYMLASLQLANDYTVEIDKQVGLEESIDTVGLTLLSKHRAHERLKTYNAASNEH</sequence>
<dbReference type="CTD" id="29781"/>
<dbReference type="GO" id="GO:0003682">
    <property type="term" value="F:chromatin binding"/>
    <property type="evidence" value="ECO:0007669"/>
    <property type="project" value="TreeGrafter"/>
</dbReference>
<organism evidence="10 11">
    <name type="scientific">Chanos chanos</name>
    <name type="common">Milkfish</name>
    <name type="synonym">Mugil chanos</name>
    <dbReference type="NCBI Taxonomy" id="29144"/>
    <lineage>
        <taxon>Eukaryota</taxon>
        <taxon>Metazoa</taxon>
        <taxon>Chordata</taxon>
        <taxon>Craniata</taxon>
        <taxon>Vertebrata</taxon>
        <taxon>Euteleostomi</taxon>
        <taxon>Actinopterygii</taxon>
        <taxon>Neopterygii</taxon>
        <taxon>Teleostei</taxon>
        <taxon>Ostariophysi</taxon>
        <taxon>Gonorynchiformes</taxon>
        <taxon>Chanidae</taxon>
        <taxon>Chanos</taxon>
    </lineage>
</organism>
<evidence type="ECO:0000313" key="10">
    <source>
        <dbReference type="Proteomes" id="UP000504632"/>
    </source>
</evidence>
<dbReference type="GO" id="GO:0051306">
    <property type="term" value="P:mitotic sister chromatid separation"/>
    <property type="evidence" value="ECO:0007669"/>
    <property type="project" value="TreeGrafter"/>
</dbReference>
<evidence type="ECO:0000256" key="1">
    <source>
        <dbReference type="ARBA" id="ARBA00004123"/>
    </source>
</evidence>
<comment type="similarity">
    <text evidence="2">Belongs to the CND2 H2 (condensin-2 subunit 2) family.</text>
</comment>
<dbReference type="Proteomes" id="UP000504632">
    <property type="component" value="Chromosome 1"/>
</dbReference>
<proteinExistence type="inferred from homology"/>
<dbReference type="PANTHER" id="PTHR14324:SF3">
    <property type="entry name" value="CONDENSIN-2 COMPLEX SUBUNIT H2"/>
    <property type="match status" value="1"/>
</dbReference>
<dbReference type="InParanoid" id="A0A6J2VCK7"/>
<dbReference type="Pfam" id="PF06278">
    <property type="entry name" value="CNDH2_N"/>
    <property type="match status" value="1"/>
</dbReference>
<keyword evidence="4" id="KW-0226">DNA condensation</keyword>
<reference evidence="11" key="1">
    <citation type="submission" date="2025-08" db="UniProtKB">
        <authorList>
            <consortium name="RefSeq"/>
        </authorList>
    </citation>
    <scope>IDENTIFICATION</scope>
</reference>
<evidence type="ECO:0000256" key="5">
    <source>
        <dbReference type="ARBA" id="ARBA00023242"/>
    </source>
</evidence>
<dbReference type="OrthoDB" id="10038475at2759"/>
<evidence type="ECO:0000259" key="8">
    <source>
        <dbReference type="Pfam" id="PF06278"/>
    </source>
</evidence>
<dbReference type="PANTHER" id="PTHR14324">
    <property type="entry name" value="CONDENSIN-2 COMPLEX SUBUNIT H2"/>
    <property type="match status" value="1"/>
</dbReference>
<dbReference type="InterPro" id="IPR031737">
    <property type="entry name" value="CNDH2_C"/>
</dbReference>
<evidence type="ECO:0000256" key="7">
    <source>
        <dbReference type="SAM" id="MobiDB-lite"/>
    </source>
</evidence>
<comment type="subcellular location">
    <subcellularLocation>
        <location evidence="1">Nucleus</location>
    </subcellularLocation>
</comment>
<evidence type="ECO:0000256" key="4">
    <source>
        <dbReference type="ARBA" id="ARBA00023067"/>
    </source>
</evidence>